<feature type="transmembrane region" description="Helical" evidence="5">
    <location>
        <begin position="249"/>
        <end position="271"/>
    </location>
</feature>
<evidence type="ECO:0000313" key="7">
    <source>
        <dbReference type="Proteomes" id="UP000190897"/>
    </source>
</evidence>
<evidence type="ECO:0000256" key="3">
    <source>
        <dbReference type="ARBA" id="ARBA00022989"/>
    </source>
</evidence>
<feature type="transmembrane region" description="Helical" evidence="5">
    <location>
        <begin position="79"/>
        <end position="100"/>
    </location>
</feature>
<dbReference type="STRING" id="651661.SAMN05660293_03639"/>
<evidence type="ECO:0000256" key="2">
    <source>
        <dbReference type="ARBA" id="ARBA00022692"/>
    </source>
</evidence>
<dbReference type="AlphaFoldDB" id="A0A1T5FZU6"/>
<feature type="transmembrane region" description="Helical" evidence="5">
    <location>
        <begin position="5"/>
        <end position="25"/>
    </location>
</feature>
<feature type="transmembrane region" description="Helical" evidence="5">
    <location>
        <begin position="112"/>
        <end position="132"/>
    </location>
</feature>
<dbReference type="OrthoDB" id="1452981at2"/>
<keyword evidence="6" id="KW-0808">Transferase</keyword>
<gene>
    <name evidence="6" type="ORF">SAMN05660293_03639</name>
</gene>
<dbReference type="GO" id="GO:0016765">
    <property type="term" value="F:transferase activity, transferring alkyl or aryl (other than methyl) groups"/>
    <property type="evidence" value="ECO:0007669"/>
    <property type="project" value="InterPro"/>
</dbReference>
<dbReference type="InterPro" id="IPR000537">
    <property type="entry name" value="UbiA_prenyltransferase"/>
</dbReference>
<feature type="transmembrane region" description="Helical" evidence="5">
    <location>
        <begin position="179"/>
        <end position="199"/>
    </location>
</feature>
<sequence length="304" mass="34543">MVKKIVSFVFFANYFVGLLAVALSLETMFQLGLPFNAVPYYILIFCATVFYYTIAYSIPPGSAFSSNPRTEWYRTHYRFTRVSQYVLFTSCAGIAGWLLIRDFDKLLRLPFADWLLILTILAAAILYYGLLPKSIISFNLRHTGWLKAFVIGFVWAGIVNVFPIAMLRIEQDIVVHEPIFMFWLFVKNWMFCTVNAIMFDMKDYADDANIQLKTFAVRMGLGNTIVYVLVPLSLIGLASFLTYAHFRHLSAPTILLNMLPFVCLLGVAFALQKPKSVLFYLIVIDGLLLLKAICGIAGSFFTIQ</sequence>
<protein>
    <submittedName>
        <fullName evidence="6">UbiA prenyltransferase family protein</fullName>
    </submittedName>
</protein>
<reference evidence="7" key="1">
    <citation type="submission" date="2017-02" db="EMBL/GenBank/DDBJ databases">
        <authorList>
            <person name="Varghese N."/>
            <person name="Submissions S."/>
        </authorList>
    </citation>
    <scope>NUCLEOTIDE SEQUENCE [LARGE SCALE GENOMIC DNA]</scope>
    <source>
        <strain evidence="7">DSM 22270</strain>
    </source>
</reference>
<keyword evidence="7" id="KW-1185">Reference proteome</keyword>
<dbReference type="RefSeq" id="WP_082216126.1">
    <property type="nucleotide sequence ID" value="NZ_FUZA01000004.1"/>
</dbReference>
<feature type="transmembrane region" description="Helical" evidence="5">
    <location>
        <begin position="144"/>
        <end position="167"/>
    </location>
</feature>
<evidence type="ECO:0000256" key="1">
    <source>
        <dbReference type="ARBA" id="ARBA00004141"/>
    </source>
</evidence>
<dbReference type="Proteomes" id="UP000190897">
    <property type="component" value="Unassembled WGS sequence"/>
</dbReference>
<feature type="transmembrane region" description="Helical" evidence="5">
    <location>
        <begin position="220"/>
        <end position="243"/>
    </location>
</feature>
<dbReference type="EMBL" id="FUZA01000004">
    <property type="protein sequence ID" value="SKC01639.1"/>
    <property type="molecule type" value="Genomic_DNA"/>
</dbReference>
<feature type="transmembrane region" description="Helical" evidence="5">
    <location>
        <begin position="278"/>
        <end position="303"/>
    </location>
</feature>
<keyword evidence="3 5" id="KW-1133">Transmembrane helix</keyword>
<keyword evidence="2 5" id="KW-0812">Transmembrane</keyword>
<organism evidence="6 7">
    <name type="scientific">Dyadobacter psychrophilus</name>
    <dbReference type="NCBI Taxonomy" id="651661"/>
    <lineage>
        <taxon>Bacteria</taxon>
        <taxon>Pseudomonadati</taxon>
        <taxon>Bacteroidota</taxon>
        <taxon>Cytophagia</taxon>
        <taxon>Cytophagales</taxon>
        <taxon>Spirosomataceae</taxon>
        <taxon>Dyadobacter</taxon>
    </lineage>
</organism>
<evidence type="ECO:0000256" key="5">
    <source>
        <dbReference type="SAM" id="Phobius"/>
    </source>
</evidence>
<keyword evidence="4 5" id="KW-0472">Membrane</keyword>
<proteinExistence type="predicted"/>
<accession>A0A1T5FZU6</accession>
<comment type="subcellular location">
    <subcellularLocation>
        <location evidence="1">Membrane</location>
        <topology evidence="1">Multi-pass membrane protein</topology>
    </subcellularLocation>
</comment>
<evidence type="ECO:0000313" key="6">
    <source>
        <dbReference type="EMBL" id="SKC01639.1"/>
    </source>
</evidence>
<name>A0A1T5FZU6_9BACT</name>
<feature type="transmembrane region" description="Helical" evidence="5">
    <location>
        <begin position="37"/>
        <end position="58"/>
    </location>
</feature>
<dbReference type="GO" id="GO:0016020">
    <property type="term" value="C:membrane"/>
    <property type="evidence" value="ECO:0007669"/>
    <property type="project" value="UniProtKB-SubCell"/>
</dbReference>
<evidence type="ECO:0000256" key="4">
    <source>
        <dbReference type="ARBA" id="ARBA00023136"/>
    </source>
</evidence>
<dbReference type="Pfam" id="PF01040">
    <property type="entry name" value="UbiA"/>
    <property type="match status" value="1"/>
</dbReference>